<accession>A0AC34G5C6</accession>
<dbReference type="WBParaSite" id="ES5_v2.g24890.t1">
    <property type="protein sequence ID" value="ES5_v2.g24890.t1"/>
    <property type="gene ID" value="ES5_v2.g24890"/>
</dbReference>
<protein>
    <submittedName>
        <fullName evidence="2">Uncharacterized protein</fullName>
    </submittedName>
</protein>
<reference evidence="2" key="1">
    <citation type="submission" date="2022-11" db="UniProtKB">
        <authorList>
            <consortium name="WormBaseParasite"/>
        </authorList>
    </citation>
    <scope>IDENTIFICATION</scope>
</reference>
<dbReference type="Proteomes" id="UP000887579">
    <property type="component" value="Unplaced"/>
</dbReference>
<proteinExistence type="predicted"/>
<sequence>MTRKRFIANETSISSDWTTANITAISSDLSSRVRSGDSFVIEPSIIDAELEEAKPSSIGEEEMQLQIALALSREENAKEEEMRRGDDVRLQIALEESKRHASINGHGCENKRNASINGGDAFGDDFVAWLQQ</sequence>
<organism evidence="1 2">
    <name type="scientific">Panagrolaimus sp. ES5</name>
    <dbReference type="NCBI Taxonomy" id="591445"/>
    <lineage>
        <taxon>Eukaryota</taxon>
        <taxon>Metazoa</taxon>
        <taxon>Ecdysozoa</taxon>
        <taxon>Nematoda</taxon>
        <taxon>Chromadorea</taxon>
        <taxon>Rhabditida</taxon>
        <taxon>Tylenchina</taxon>
        <taxon>Panagrolaimomorpha</taxon>
        <taxon>Panagrolaimoidea</taxon>
        <taxon>Panagrolaimidae</taxon>
        <taxon>Panagrolaimus</taxon>
    </lineage>
</organism>
<evidence type="ECO:0000313" key="2">
    <source>
        <dbReference type="WBParaSite" id="ES5_v2.g24890.t1"/>
    </source>
</evidence>
<name>A0AC34G5C6_9BILA</name>
<evidence type="ECO:0000313" key="1">
    <source>
        <dbReference type="Proteomes" id="UP000887579"/>
    </source>
</evidence>